<keyword evidence="3" id="KW-0328">Glycosyltransferase</keyword>
<accession>A0A126UZT1</accession>
<feature type="domain" description="Glycosyltransferase 2-like" evidence="6">
    <location>
        <begin position="6"/>
        <end position="112"/>
    </location>
</feature>
<name>A0A126UZT1_9RHOB</name>
<dbReference type="KEGG" id="hat:RC74_10195"/>
<evidence type="ECO:0000259" key="6">
    <source>
        <dbReference type="Pfam" id="PF00535"/>
    </source>
</evidence>
<evidence type="ECO:0000313" key="8">
    <source>
        <dbReference type="Proteomes" id="UP000070371"/>
    </source>
</evidence>
<dbReference type="PANTHER" id="PTHR43646">
    <property type="entry name" value="GLYCOSYLTRANSFERASE"/>
    <property type="match status" value="1"/>
</dbReference>
<evidence type="ECO:0000256" key="5">
    <source>
        <dbReference type="ARBA" id="ARBA00023136"/>
    </source>
</evidence>
<keyword evidence="2" id="KW-1003">Cell membrane</keyword>
<dbReference type="AlphaFoldDB" id="A0A126UZT1"/>
<dbReference type="InterPro" id="IPR001173">
    <property type="entry name" value="Glyco_trans_2-like"/>
</dbReference>
<dbReference type="Proteomes" id="UP000070371">
    <property type="component" value="Chromosome"/>
</dbReference>
<dbReference type="OrthoDB" id="5291101at2"/>
<dbReference type="NCBIfam" id="TIGR04283">
    <property type="entry name" value="glyco_like_mftF"/>
    <property type="match status" value="1"/>
</dbReference>
<dbReference type="InterPro" id="IPR029044">
    <property type="entry name" value="Nucleotide-diphossugar_trans"/>
</dbReference>
<evidence type="ECO:0000313" key="7">
    <source>
        <dbReference type="EMBL" id="AML51582.1"/>
    </source>
</evidence>
<dbReference type="InterPro" id="IPR026461">
    <property type="entry name" value="Trfase_2_rSAM/seldom_assoc"/>
</dbReference>
<evidence type="ECO:0000256" key="1">
    <source>
        <dbReference type="ARBA" id="ARBA00004236"/>
    </source>
</evidence>
<dbReference type="RefSeq" id="WP_039004623.1">
    <property type="nucleotide sequence ID" value="NZ_CP014327.1"/>
</dbReference>
<dbReference type="GO" id="GO:0016757">
    <property type="term" value="F:glycosyltransferase activity"/>
    <property type="evidence" value="ECO:0007669"/>
    <property type="project" value="UniProtKB-KW"/>
</dbReference>
<dbReference type="EMBL" id="CP014327">
    <property type="protein sequence ID" value="AML51582.1"/>
    <property type="molecule type" value="Genomic_DNA"/>
</dbReference>
<dbReference type="CDD" id="cd02522">
    <property type="entry name" value="GT_2_like_a"/>
    <property type="match status" value="1"/>
</dbReference>
<dbReference type="GO" id="GO:0005886">
    <property type="term" value="C:plasma membrane"/>
    <property type="evidence" value="ECO:0007669"/>
    <property type="project" value="UniProtKB-SubCell"/>
</dbReference>
<comment type="subcellular location">
    <subcellularLocation>
        <location evidence="1">Cell membrane</location>
    </subcellularLocation>
</comment>
<dbReference type="Gene3D" id="3.90.550.10">
    <property type="entry name" value="Spore Coat Polysaccharide Biosynthesis Protein SpsA, Chain A"/>
    <property type="match status" value="1"/>
</dbReference>
<dbReference type="STRING" id="1579316.RC74_10195"/>
<keyword evidence="5" id="KW-0472">Membrane</keyword>
<proteinExistence type="predicted"/>
<protein>
    <submittedName>
        <fullName evidence="7">Glycosyl transferase</fullName>
    </submittedName>
</protein>
<dbReference type="PANTHER" id="PTHR43646:SF2">
    <property type="entry name" value="GLYCOSYLTRANSFERASE 2-LIKE DOMAIN-CONTAINING PROTEIN"/>
    <property type="match status" value="1"/>
</dbReference>
<gene>
    <name evidence="7" type="ORF">RC74_10195</name>
</gene>
<keyword evidence="4 7" id="KW-0808">Transferase</keyword>
<dbReference type="SUPFAM" id="SSF53448">
    <property type="entry name" value="Nucleotide-diphospho-sugar transferases"/>
    <property type="match status" value="1"/>
</dbReference>
<keyword evidence="8" id="KW-1185">Reference proteome</keyword>
<reference evidence="7 8" key="1">
    <citation type="submission" date="2016-02" db="EMBL/GenBank/DDBJ databases">
        <title>Complete genome sequence of Halocynthiibacter arcticus PAMC 20958t from arctic marine sediment.</title>
        <authorList>
            <person name="Lee Y.M."/>
            <person name="Baek K."/>
            <person name="Lee H.K."/>
            <person name="Shin S.C."/>
        </authorList>
    </citation>
    <scope>NUCLEOTIDE SEQUENCE [LARGE SCALE GENOMIC DNA]</scope>
    <source>
        <strain evidence="7">PAMC 20958</strain>
    </source>
</reference>
<dbReference type="Pfam" id="PF00535">
    <property type="entry name" value="Glycos_transf_2"/>
    <property type="match status" value="1"/>
</dbReference>
<organism evidence="7 8">
    <name type="scientific">Falsihalocynthiibacter arcticus</name>
    <dbReference type="NCBI Taxonomy" id="1579316"/>
    <lineage>
        <taxon>Bacteria</taxon>
        <taxon>Pseudomonadati</taxon>
        <taxon>Pseudomonadota</taxon>
        <taxon>Alphaproteobacteria</taxon>
        <taxon>Rhodobacterales</taxon>
        <taxon>Roseobacteraceae</taxon>
        <taxon>Falsihalocynthiibacter</taxon>
    </lineage>
</organism>
<evidence type="ECO:0000256" key="3">
    <source>
        <dbReference type="ARBA" id="ARBA00022676"/>
    </source>
</evidence>
<sequence length="227" mass="24347">MRAPLSIVIPTLNAGSELAPTLACLMEGLNAGLIRELVISDASSSDDTVEIAQLSGAEVVSGAVGRGAQLSLGAAACSGEWLLFLHADSHLSEGWSAHVSRFIAQETDAGYGDLVLRDDAMMARMTARGANLRSRLFGLPYGDQTLLISRALYDEVGGYPDIPLMEDVALAKTLKGRLKRGGFQSQTSAARYREQGYAKRSLRNLTTLLRYKLGADPKKLAQSYAKK</sequence>
<evidence type="ECO:0000256" key="2">
    <source>
        <dbReference type="ARBA" id="ARBA00022475"/>
    </source>
</evidence>
<evidence type="ECO:0000256" key="4">
    <source>
        <dbReference type="ARBA" id="ARBA00022679"/>
    </source>
</evidence>